<dbReference type="Pfam" id="PF00005">
    <property type="entry name" value="ABC_tran"/>
    <property type="match status" value="1"/>
</dbReference>
<evidence type="ECO:0000256" key="1">
    <source>
        <dbReference type="ARBA" id="ARBA00005417"/>
    </source>
</evidence>
<dbReference type="AlphaFoldDB" id="A0A367ZLT0"/>
<proteinExistence type="inferred from homology"/>
<dbReference type="GO" id="GO:0016887">
    <property type="term" value="F:ATP hydrolysis activity"/>
    <property type="evidence" value="ECO:0007669"/>
    <property type="project" value="InterPro"/>
</dbReference>
<accession>A0A367ZLT0</accession>
<comment type="similarity">
    <text evidence="1">Belongs to the ABC transporter superfamily.</text>
</comment>
<keyword evidence="4 7" id="KW-0067">ATP-binding</keyword>
<dbReference type="PANTHER" id="PTHR42734">
    <property type="entry name" value="METAL TRANSPORT SYSTEM ATP-BINDING PROTEIN TM_0124-RELATED"/>
    <property type="match status" value="1"/>
</dbReference>
<dbReference type="Gene3D" id="3.40.50.300">
    <property type="entry name" value="P-loop containing nucleotide triphosphate hydrolases"/>
    <property type="match status" value="1"/>
</dbReference>
<evidence type="ECO:0000256" key="3">
    <source>
        <dbReference type="ARBA" id="ARBA00022741"/>
    </source>
</evidence>
<evidence type="ECO:0000313" key="8">
    <source>
        <dbReference type="Proteomes" id="UP000252355"/>
    </source>
</evidence>
<dbReference type="GO" id="GO:0005524">
    <property type="term" value="F:ATP binding"/>
    <property type="evidence" value="ECO:0007669"/>
    <property type="project" value="UniProtKB-KW"/>
</dbReference>
<keyword evidence="2" id="KW-0813">Transport</keyword>
<dbReference type="InterPro" id="IPR050153">
    <property type="entry name" value="Metal_Ion_Import_ABC"/>
</dbReference>
<dbReference type="PANTHER" id="PTHR42734:SF5">
    <property type="entry name" value="IRON TRANSPORT SYSTEM ATP-BINDING PROTEIN HI_0361-RELATED"/>
    <property type="match status" value="1"/>
</dbReference>
<keyword evidence="3" id="KW-0547">Nucleotide-binding</keyword>
<dbReference type="InterPro" id="IPR017871">
    <property type="entry name" value="ABC_transporter-like_CS"/>
</dbReference>
<feature type="domain" description="ABC transporter" evidence="6">
    <location>
        <begin position="6"/>
        <end position="235"/>
    </location>
</feature>
<dbReference type="PROSITE" id="PS50893">
    <property type="entry name" value="ABC_TRANSPORTER_2"/>
    <property type="match status" value="1"/>
</dbReference>
<dbReference type="InterPro" id="IPR003593">
    <property type="entry name" value="AAA+_ATPase"/>
</dbReference>
<dbReference type="EMBL" id="QOQW01000016">
    <property type="protein sequence ID" value="RCK79068.1"/>
    <property type="molecule type" value="Genomic_DNA"/>
</dbReference>
<protein>
    <submittedName>
        <fullName evidence="7">Zinc ABC transporter, ATP-binding protein ZnuC</fullName>
    </submittedName>
</protein>
<dbReference type="InterPro" id="IPR003439">
    <property type="entry name" value="ABC_transporter-like_ATP-bd"/>
</dbReference>
<dbReference type="Proteomes" id="UP000252355">
    <property type="component" value="Unassembled WGS sequence"/>
</dbReference>
<comment type="caution">
    <text evidence="7">The sequence shown here is derived from an EMBL/GenBank/DDBJ whole genome shotgun (WGS) entry which is preliminary data.</text>
</comment>
<dbReference type="PROSITE" id="PS00211">
    <property type="entry name" value="ABC_TRANSPORTER_1"/>
    <property type="match status" value="1"/>
</dbReference>
<reference evidence="7 8" key="1">
    <citation type="submission" date="2018-05" db="EMBL/GenBank/DDBJ databases">
        <title>A metagenomic window into the 2 km-deep terrestrial subsurface aquifer revealed taxonomically and functionally diverse microbial community comprising novel uncultured bacterial lineages.</title>
        <authorList>
            <person name="Kadnikov V.V."/>
            <person name="Mardanov A.V."/>
            <person name="Beletsky A.V."/>
            <person name="Banks D."/>
            <person name="Pimenov N.V."/>
            <person name="Frank Y.A."/>
            <person name="Karnachuk O.V."/>
            <person name="Ravin N.V."/>
        </authorList>
    </citation>
    <scope>NUCLEOTIDE SEQUENCE [LARGE SCALE GENOMIC DNA]</scope>
    <source>
        <strain evidence="7">BY5</strain>
    </source>
</reference>
<name>A0A367ZLT0_9BACT</name>
<sequence length="304" mass="31233">MNGVWASAQGMTVGYPGRPVVEGVTFDLPLGSALGLVGPNGSGKTTLLRTLLGLLPPLAGRLDRPGARPGGVGYVPQQGAIDELFPFTVRDIVEMGLAARHSAWWGPAAAWRAEAQAALAAVGLADQAGRLFRELSGGMKQRALVARALAGRPDLLVLDEPTRGLDLGQTATLLRLLDQLRRDRGLTTIMVSHVLSDVLEHTDQLLLLHEGRVAFQGPTRGLTERDLQRIYGPDVAFPALAGATRSPGLANGAVAAAAPGSAPSSGLSRGEPGKEPAATASDGAAPSSTGPAAPEPGRREAPGG</sequence>
<evidence type="ECO:0000256" key="2">
    <source>
        <dbReference type="ARBA" id="ARBA00022448"/>
    </source>
</evidence>
<dbReference type="SMART" id="SM00382">
    <property type="entry name" value="AAA"/>
    <property type="match status" value="1"/>
</dbReference>
<feature type="compositionally biased region" description="Low complexity" evidence="5">
    <location>
        <begin position="254"/>
        <end position="292"/>
    </location>
</feature>
<dbReference type="SUPFAM" id="SSF52540">
    <property type="entry name" value="P-loop containing nucleoside triphosphate hydrolases"/>
    <property type="match status" value="1"/>
</dbReference>
<organism evidence="7 8">
    <name type="scientific">Candidatus Ozemobacter sibiricus</name>
    <dbReference type="NCBI Taxonomy" id="2268124"/>
    <lineage>
        <taxon>Bacteria</taxon>
        <taxon>Candidatus Ozemobacteria</taxon>
        <taxon>Candidatus Ozemobacterales</taxon>
        <taxon>Candidatus Ozemobacteraceae</taxon>
        <taxon>Candidatus Ozemobacter</taxon>
    </lineage>
</organism>
<evidence type="ECO:0000256" key="5">
    <source>
        <dbReference type="SAM" id="MobiDB-lite"/>
    </source>
</evidence>
<feature type="region of interest" description="Disordered" evidence="5">
    <location>
        <begin position="254"/>
        <end position="304"/>
    </location>
</feature>
<evidence type="ECO:0000256" key="4">
    <source>
        <dbReference type="ARBA" id="ARBA00022840"/>
    </source>
</evidence>
<gene>
    <name evidence="7" type="ORF">OZSIB_0410</name>
</gene>
<evidence type="ECO:0000313" key="7">
    <source>
        <dbReference type="EMBL" id="RCK79068.1"/>
    </source>
</evidence>
<dbReference type="InterPro" id="IPR027417">
    <property type="entry name" value="P-loop_NTPase"/>
</dbReference>
<evidence type="ECO:0000259" key="6">
    <source>
        <dbReference type="PROSITE" id="PS50893"/>
    </source>
</evidence>